<name>A0A9P9H1U6_FUSSL</name>
<dbReference type="Proteomes" id="UP000736672">
    <property type="component" value="Unassembled WGS sequence"/>
</dbReference>
<feature type="transmembrane region" description="Helical" evidence="1">
    <location>
        <begin position="583"/>
        <end position="611"/>
    </location>
</feature>
<gene>
    <name evidence="2" type="ORF">B0J15DRAFT_468137</name>
</gene>
<dbReference type="EMBL" id="JAGTJS010000013">
    <property type="protein sequence ID" value="KAH7249604.1"/>
    <property type="molecule type" value="Genomic_DNA"/>
</dbReference>
<dbReference type="OrthoDB" id="3540210at2759"/>
<evidence type="ECO:0000313" key="2">
    <source>
        <dbReference type="EMBL" id="KAH7249604.1"/>
    </source>
</evidence>
<organism evidence="2 3">
    <name type="scientific">Fusarium solani</name>
    <name type="common">Filamentous fungus</name>
    <dbReference type="NCBI Taxonomy" id="169388"/>
    <lineage>
        <taxon>Eukaryota</taxon>
        <taxon>Fungi</taxon>
        <taxon>Dikarya</taxon>
        <taxon>Ascomycota</taxon>
        <taxon>Pezizomycotina</taxon>
        <taxon>Sordariomycetes</taxon>
        <taxon>Hypocreomycetidae</taxon>
        <taxon>Hypocreales</taxon>
        <taxon>Nectriaceae</taxon>
        <taxon>Fusarium</taxon>
        <taxon>Fusarium solani species complex</taxon>
    </lineage>
</organism>
<proteinExistence type="predicted"/>
<evidence type="ECO:0000256" key="1">
    <source>
        <dbReference type="SAM" id="Phobius"/>
    </source>
</evidence>
<keyword evidence="1" id="KW-0812">Transmembrane</keyword>
<comment type="caution">
    <text evidence="2">The sequence shown here is derived from an EMBL/GenBank/DDBJ whole genome shotgun (WGS) entry which is preliminary data.</text>
</comment>
<evidence type="ECO:0000313" key="3">
    <source>
        <dbReference type="Proteomes" id="UP000736672"/>
    </source>
</evidence>
<keyword evidence="3" id="KW-1185">Reference proteome</keyword>
<feature type="transmembrane region" description="Helical" evidence="1">
    <location>
        <begin position="33"/>
        <end position="52"/>
    </location>
</feature>
<reference evidence="2" key="1">
    <citation type="journal article" date="2021" name="Nat. Commun.">
        <title>Genetic determinants of endophytism in the Arabidopsis root mycobiome.</title>
        <authorList>
            <person name="Mesny F."/>
            <person name="Miyauchi S."/>
            <person name="Thiergart T."/>
            <person name="Pickel B."/>
            <person name="Atanasova L."/>
            <person name="Karlsson M."/>
            <person name="Huettel B."/>
            <person name="Barry K.W."/>
            <person name="Haridas S."/>
            <person name="Chen C."/>
            <person name="Bauer D."/>
            <person name="Andreopoulos W."/>
            <person name="Pangilinan J."/>
            <person name="LaButti K."/>
            <person name="Riley R."/>
            <person name="Lipzen A."/>
            <person name="Clum A."/>
            <person name="Drula E."/>
            <person name="Henrissat B."/>
            <person name="Kohler A."/>
            <person name="Grigoriev I.V."/>
            <person name="Martin F.M."/>
            <person name="Hacquard S."/>
        </authorList>
    </citation>
    <scope>NUCLEOTIDE SEQUENCE</scope>
    <source>
        <strain evidence="2">FSSC 5 MPI-SDFR-AT-0091</strain>
    </source>
</reference>
<sequence length="650" mass="71512">MTRLSSAVTVGVWTDYSRSGALAKTLTLSNRDAVALLAFLATLVSIVGVRSWRITRFILFIICFPKRQANSNNQTNDNTDNNTRDKTAPTQILPYQVILRNSETPNGAALSLLGCLFSKAGSDTVRKNQPRIRSILLGSVALSHGIVFVALSILTSQIVLGGTVVSKATSTCGHWILPVDENSTRNLAYNEWRLNSTLDADNYVQNCYFGSQGSGIFDCDMLESQSLPFSVFHNATCPFQSHICRTDSAFAMETHNISLAQLGINTKLADQLHFRRRTTCAPIREELFYVKTYTTDDFPWLKEGENITHYEFYVGSPAFPNGILPHIVPNDRLGSSYHLTAYYLPLINATNTTSQNDSLLLSDPLPGGLHGPSIVFLEGRGVTFYEKSDDALWSVHTKVKYGNGTIAGVNLDEAPVMYQMDSNLNVIGCDERVQICHKSTNRCLPWSGLGPRFKAINLDDRAANDAETVLDINVPLTIVTPLLFNTNIPESIAERGGSSALRASRTLHGGKQLLLEPEQWKTELTYWFALGMARLQLEIYKTIEKHGGRSLGAMNMWADLPNGSIQDILCGRIKFRSPNHTSLSFVGVVAVVVVSSVLILLSFFEVLIGLIPAKWRGNRVLLWASSGNLALLEGKQKLESETSAGGETKA</sequence>
<feature type="transmembrane region" description="Helical" evidence="1">
    <location>
        <begin position="135"/>
        <end position="160"/>
    </location>
</feature>
<keyword evidence="1" id="KW-1133">Transmembrane helix</keyword>
<dbReference type="AlphaFoldDB" id="A0A9P9H1U6"/>
<keyword evidence="1" id="KW-0472">Membrane</keyword>
<protein>
    <submittedName>
        <fullName evidence="2">Uncharacterized protein</fullName>
    </submittedName>
</protein>
<accession>A0A9P9H1U6</accession>